<dbReference type="InterPro" id="IPR036465">
    <property type="entry name" value="vWFA_dom_sf"/>
</dbReference>
<dbReference type="GeneID" id="8852307"/>
<proteinExistence type="predicted"/>
<gene>
    <name evidence="2" type="ORF">NAEGRDRAFT_78076</name>
</gene>
<reference evidence="2 3" key="1">
    <citation type="journal article" date="2010" name="Cell">
        <title>The genome of Naegleria gruberi illuminates early eukaryotic versatility.</title>
        <authorList>
            <person name="Fritz-Laylin L.K."/>
            <person name="Prochnik S.E."/>
            <person name="Ginger M.L."/>
            <person name="Dacks J.B."/>
            <person name="Carpenter M.L."/>
            <person name="Field M.C."/>
            <person name="Kuo A."/>
            <person name="Paredez A."/>
            <person name="Chapman J."/>
            <person name="Pham J."/>
            <person name="Shu S."/>
            <person name="Neupane R."/>
            <person name="Cipriano M."/>
            <person name="Mancuso J."/>
            <person name="Tu H."/>
            <person name="Salamov A."/>
            <person name="Lindquist E."/>
            <person name="Shapiro H."/>
            <person name="Lucas S."/>
            <person name="Grigoriev I.V."/>
            <person name="Cande W.Z."/>
            <person name="Fulton C."/>
            <person name="Rokhsar D.S."/>
            <person name="Dawson S.C."/>
        </authorList>
    </citation>
    <scope>NUCLEOTIDE SEQUENCE [LARGE SCALE GENOMIC DNA]</scope>
    <source>
        <strain evidence="2 3">NEG-M</strain>
    </source>
</reference>
<dbReference type="PROSITE" id="PS50234">
    <property type="entry name" value="VWFA"/>
    <property type="match status" value="1"/>
</dbReference>
<dbReference type="KEGG" id="ngr:NAEGRDRAFT_78076"/>
<dbReference type="PANTHER" id="PTHR10579">
    <property type="entry name" value="CALCIUM-ACTIVATED CHLORIDE CHANNEL REGULATOR"/>
    <property type="match status" value="1"/>
</dbReference>
<dbReference type="EMBL" id="GG738847">
    <property type="protein sequence ID" value="EFC49796.1"/>
    <property type="molecule type" value="Genomic_DNA"/>
</dbReference>
<name>D2V0V6_NAEGR</name>
<accession>D2V0V6</accession>
<evidence type="ECO:0000259" key="1">
    <source>
        <dbReference type="PROSITE" id="PS50234"/>
    </source>
</evidence>
<dbReference type="OMA" id="CEDEEAY"/>
<evidence type="ECO:0000313" key="2">
    <source>
        <dbReference type="EMBL" id="EFC49796.1"/>
    </source>
</evidence>
<keyword evidence="3" id="KW-1185">Reference proteome</keyword>
<dbReference type="OrthoDB" id="299997at2759"/>
<protein>
    <submittedName>
        <fullName evidence="2">Predicted protein</fullName>
    </submittedName>
</protein>
<evidence type="ECO:0000313" key="3">
    <source>
        <dbReference type="Proteomes" id="UP000006671"/>
    </source>
</evidence>
<dbReference type="InParanoid" id="D2V0V6"/>
<dbReference type="SMART" id="SM00327">
    <property type="entry name" value="VWA"/>
    <property type="match status" value="1"/>
</dbReference>
<dbReference type="SUPFAM" id="SSF53300">
    <property type="entry name" value="vWA-like"/>
    <property type="match status" value="1"/>
</dbReference>
<dbReference type="InterPro" id="IPR051266">
    <property type="entry name" value="CLCR"/>
</dbReference>
<organism evidence="3">
    <name type="scientific">Naegleria gruberi</name>
    <name type="common">Amoeba</name>
    <dbReference type="NCBI Taxonomy" id="5762"/>
    <lineage>
        <taxon>Eukaryota</taxon>
        <taxon>Discoba</taxon>
        <taxon>Heterolobosea</taxon>
        <taxon>Tetramitia</taxon>
        <taxon>Eutetramitia</taxon>
        <taxon>Vahlkampfiidae</taxon>
        <taxon>Naegleria</taxon>
    </lineage>
</organism>
<feature type="domain" description="VWFA" evidence="1">
    <location>
        <begin position="74"/>
        <end position="266"/>
    </location>
</feature>
<dbReference type="AlphaFoldDB" id="D2V0V6"/>
<sequence>MKVSESALQKFETLLSNFAPQSVNLSVQIDAGHLPTDQIGVQCEIPFLVRLLSGNLPPQEEEAETTNVLKTPVNICLVLDISGSMDEPLKNRSKGSKLTACKSAIRELVTNFLTYKDTIHLITYSDSPKTVFTEKNKESVNLNDIDKISTEGSTNIASALHSAVDLLHNSNAPGTKLIAFFSDGQCNVGETNLNIFGSGLLKKLKDYSEGKDDQIHISSYGVGSDYDELWLQAIARTGKGEYYYLEDETYAKDAFERSLKKYKYQIGKKFNVTVSGLNGVTVKSFNRKSDLNSLISGVSLGGLFCRDLRFIEGVLVYNPQNSATLEALKQLDSNNGLPMLKVDYSYISNTDEQIVKSVNYIHTRFASNTSELSTQLKLYETSAERNDFTVQNSILSIADLQVQFNQLLEQHNSEKALELAKQIEEKYKELVEKDQYGIVEQLYTQAVHQRSELEKHGISESYKKVVSKSASVALKVSKKEAKAQYECEYDDCEDEEAYGGLF</sequence>
<dbReference type="Gene3D" id="3.40.50.410">
    <property type="entry name" value="von Willebrand factor, type A domain"/>
    <property type="match status" value="1"/>
</dbReference>
<dbReference type="InterPro" id="IPR002035">
    <property type="entry name" value="VWF_A"/>
</dbReference>
<dbReference type="Proteomes" id="UP000006671">
    <property type="component" value="Unassembled WGS sequence"/>
</dbReference>
<dbReference type="PANTHER" id="PTHR10579:SF43">
    <property type="entry name" value="ZINC FINGER (C3HC4-TYPE RING FINGER) FAMILY PROTEIN"/>
    <property type="match status" value="1"/>
</dbReference>
<dbReference type="Pfam" id="PF00092">
    <property type="entry name" value="VWA"/>
    <property type="match status" value="1"/>
</dbReference>
<dbReference type="VEuPathDB" id="AmoebaDB:NAEGRDRAFT_78076"/>
<dbReference type="RefSeq" id="XP_002682540.1">
    <property type="nucleotide sequence ID" value="XM_002682494.1"/>
</dbReference>
<dbReference type="STRING" id="5762.D2V0V6"/>